<gene>
    <name evidence="3" type="ORF">GDO81_020262</name>
</gene>
<accession>A0AAV6ZNA6</accession>
<evidence type="ECO:0000256" key="1">
    <source>
        <dbReference type="SAM" id="MobiDB-lite"/>
    </source>
</evidence>
<dbReference type="EMBL" id="WNYA01000025">
    <property type="protein sequence ID" value="KAG8550771.1"/>
    <property type="molecule type" value="Genomic_DNA"/>
</dbReference>
<evidence type="ECO:0000313" key="3">
    <source>
        <dbReference type="EMBL" id="KAG8550771.1"/>
    </source>
</evidence>
<protein>
    <submittedName>
        <fullName evidence="3">Uncharacterized protein</fullName>
    </submittedName>
</protein>
<dbReference type="AlphaFoldDB" id="A0AAV6ZNA6"/>
<sequence length="68" mass="7675">MMLLDYAFSITVRGETLLSPILFFFLATRKMKRKELSQSRVTEPTTSCDESDAMLTPSLSKQEGRGGR</sequence>
<reference evidence="3" key="1">
    <citation type="thesis" date="2020" institute="ProQuest LLC" country="789 East Eisenhower Parkway, Ann Arbor, MI, USA">
        <title>Comparative Genomics and Chromosome Evolution.</title>
        <authorList>
            <person name="Mudd A.B."/>
        </authorList>
    </citation>
    <scope>NUCLEOTIDE SEQUENCE</scope>
    <source>
        <strain evidence="3">237g6f4</strain>
        <tissue evidence="3">Blood</tissue>
    </source>
</reference>
<comment type="caution">
    <text evidence="3">The sequence shown here is derived from an EMBL/GenBank/DDBJ whole genome shotgun (WGS) entry which is preliminary data.</text>
</comment>
<organism evidence="3 4">
    <name type="scientific">Engystomops pustulosus</name>
    <name type="common">Tungara frog</name>
    <name type="synonym">Physalaemus pustulosus</name>
    <dbReference type="NCBI Taxonomy" id="76066"/>
    <lineage>
        <taxon>Eukaryota</taxon>
        <taxon>Metazoa</taxon>
        <taxon>Chordata</taxon>
        <taxon>Craniata</taxon>
        <taxon>Vertebrata</taxon>
        <taxon>Euteleostomi</taxon>
        <taxon>Amphibia</taxon>
        <taxon>Batrachia</taxon>
        <taxon>Anura</taxon>
        <taxon>Neobatrachia</taxon>
        <taxon>Hyloidea</taxon>
        <taxon>Leptodactylidae</taxon>
        <taxon>Leiuperinae</taxon>
        <taxon>Engystomops</taxon>
    </lineage>
</organism>
<keyword evidence="2" id="KW-0812">Transmembrane</keyword>
<feature type="region of interest" description="Disordered" evidence="1">
    <location>
        <begin position="33"/>
        <end position="68"/>
    </location>
</feature>
<keyword evidence="4" id="KW-1185">Reference proteome</keyword>
<feature type="compositionally biased region" description="Polar residues" evidence="1">
    <location>
        <begin position="38"/>
        <end position="48"/>
    </location>
</feature>
<keyword evidence="2" id="KW-0472">Membrane</keyword>
<evidence type="ECO:0000313" key="4">
    <source>
        <dbReference type="Proteomes" id="UP000824782"/>
    </source>
</evidence>
<dbReference type="Proteomes" id="UP000824782">
    <property type="component" value="Unassembled WGS sequence"/>
</dbReference>
<proteinExistence type="predicted"/>
<evidence type="ECO:0000256" key="2">
    <source>
        <dbReference type="SAM" id="Phobius"/>
    </source>
</evidence>
<name>A0AAV6ZNA6_ENGPU</name>
<feature type="transmembrane region" description="Helical" evidence="2">
    <location>
        <begin position="6"/>
        <end position="27"/>
    </location>
</feature>
<keyword evidence="2" id="KW-1133">Transmembrane helix</keyword>